<accession>A0A318LIR8</accession>
<dbReference type="OrthoDB" id="3637992at2"/>
<keyword evidence="1" id="KW-0732">Signal</keyword>
<dbReference type="RefSeq" id="WP_110340467.1">
    <property type="nucleotide sequence ID" value="NZ_JBHVKT010000128.1"/>
</dbReference>
<proteinExistence type="predicted"/>
<feature type="chain" id="PRO_5016409195" evidence="1">
    <location>
        <begin position="31"/>
        <end position="72"/>
    </location>
</feature>
<dbReference type="EMBL" id="MASU01000009">
    <property type="protein sequence ID" value="PXY28860.1"/>
    <property type="molecule type" value="Genomic_DNA"/>
</dbReference>
<name>A0A318LIR8_9PSEU</name>
<protein>
    <submittedName>
        <fullName evidence="2">Uncharacterized protein</fullName>
    </submittedName>
</protein>
<dbReference type="AlphaFoldDB" id="A0A318LIR8"/>
<comment type="caution">
    <text evidence="2">The sequence shown here is derived from an EMBL/GenBank/DDBJ whole genome shotgun (WGS) entry which is preliminary data.</text>
</comment>
<evidence type="ECO:0000256" key="1">
    <source>
        <dbReference type="SAM" id="SignalP"/>
    </source>
</evidence>
<keyword evidence="3" id="KW-1185">Reference proteome</keyword>
<evidence type="ECO:0000313" key="2">
    <source>
        <dbReference type="EMBL" id="PXY28860.1"/>
    </source>
</evidence>
<sequence length="72" mass="6741">MTALTRAAARVAASLALTAGALGLAGGVAAAEPAAPIWLLPGADVGPLLGPVAGVPADVLAPIYSVLTVLAG</sequence>
<feature type="signal peptide" evidence="1">
    <location>
        <begin position="1"/>
        <end position="30"/>
    </location>
</feature>
<evidence type="ECO:0000313" key="3">
    <source>
        <dbReference type="Proteomes" id="UP000247892"/>
    </source>
</evidence>
<reference evidence="2 3" key="1">
    <citation type="submission" date="2016-07" db="EMBL/GenBank/DDBJ databases">
        <title>Draft genome sequence of Prauserella sp. YIM 121212, isolated from alkaline soil.</title>
        <authorList>
            <person name="Ruckert C."/>
            <person name="Albersmeier A."/>
            <person name="Jiang C.-L."/>
            <person name="Jiang Y."/>
            <person name="Kalinowski J."/>
            <person name="Schneider O."/>
            <person name="Winkler A."/>
            <person name="Zotchev S.B."/>
        </authorList>
    </citation>
    <scope>NUCLEOTIDE SEQUENCE [LARGE SCALE GENOMIC DNA]</scope>
    <source>
        <strain evidence="2 3">YIM 121212</strain>
    </source>
</reference>
<gene>
    <name evidence="2" type="ORF">BA062_22255</name>
</gene>
<dbReference type="Proteomes" id="UP000247892">
    <property type="component" value="Unassembled WGS sequence"/>
</dbReference>
<organism evidence="2 3">
    <name type="scientific">Prauserella flavalba</name>
    <dbReference type="NCBI Taxonomy" id="1477506"/>
    <lineage>
        <taxon>Bacteria</taxon>
        <taxon>Bacillati</taxon>
        <taxon>Actinomycetota</taxon>
        <taxon>Actinomycetes</taxon>
        <taxon>Pseudonocardiales</taxon>
        <taxon>Pseudonocardiaceae</taxon>
        <taxon>Prauserella</taxon>
    </lineage>
</organism>